<feature type="domain" description="HTH marR-type" evidence="4">
    <location>
        <begin position="1"/>
        <end position="141"/>
    </location>
</feature>
<dbReference type="Proteomes" id="UP001203004">
    <property type="component" value="Unassembled WGS sequence"/>
</dbReference>
<accession>A0ABT0MAP7</accession>
<evidence type="ECO:0000256" key="3">
    <source>
        <dbReference type="ARBA" id="ARBA00023163"/>
    </source>
</evidence>
<dbReference type="Pfam" id="PF01047">
    <property type="entry name" value="MarR"/>
    <property type="match status" value="1"/>
</dbReference>
<dbReference type="InterPro" id="IPR000835">
    <property type="entry name" value="HTH_MarR-typ"/>
</dbReference>
<name>A0ABT0MAP7_9BACL</name>
<dbReference type="PRINTS" id="PR00598">
    <property type="entry name" value="HTHMARR"/>
</dbReference>
<dbReference type="InterPro" id="IPR036390">
    <property type="entry name" value="WH_DNA-bd_sf"/>
</dbReference>
<reference evidence="5 6" key="1">
    <citation type="submission" date="2022-05" db="EMBL/GenBank/DDBJ databases">
        <title>Sporolactobacillus sp nov CPB3-1, isolated from tree bark (Mangifera indica L.).</title>
        <authorList>
            <person name="Phuengjayaem S."/>
            <person name="Tanasupawat S."/>
        </authorList>
    </citation>
    <scope>NUCLEOTIDE SEQUENCE [LARGE SCALE GENOMIC DNA]</scope>
    <source>
        <strain evidence="5 6">CPB3-1</strain>
    </source>
</reference>
<sequence length="141" mass="16396">MTSTDREAKIHAIENNFAIFVRRFKRSMNELQGSPLTAHEFSFLSYLYKHHQETSSKIAKKFEVSPSYATTVIDKLIRCGYVARKRSETDRRIVLLTVTSEGAALYQKLNVVRKNYLHKVFQEFDDEELAQLSELIAKLIH</sequence>
<dbReference type="Gene3D" id="1.10.10.10">
    <property type="entry name" value="Winged helix-like DNA-binding domain superfamily/Winged helix DNA-binding domain"/>
    <property type="match status" value="1"/>
</dbReference>
<evidence type="ECO:0000313" key="6">
    <source>
        <dbReference type="Proteomes" id="UP001203004"/>
    </source>
</evidence>
<proteinExistence type="predicted"/>
<keyword evidence="1" id="KW-0805">Transcription regulation</keyword>
<comment type="caution">
    <text evidence="5">The sequence shown here is derived from an EMBL/GenBank/DDBJ whole genome shotgun (WGS) entry which is preliminary data.</text>
</comment>
<dbReference type="PANTHER" id="PTHR42756">
    <property type="entry name" value="TRANSCRIPTIONAL REGULATOR, MARR"/>
    <property type="match status" value="1"/>
</dbReference>
<organism evidence="5 6">
    <name type="scientific">Sporolactobacillus mangiferae</name>
    <dbReference type="NCBI Taxonomy" id="2940498"/>
    <lineage>
        <taxon>Bacteria</taxon>
        <taxon>Bacillati</taxon>
        <taxon>Bacillota</taxon>
        <taxon>Bacilli</taxon>
        <taxon>Bacillales</taxon>
        <taxon>Sporolactobacillaceae</taxon>
        <taxon>Sporolactobacillus</taxon>
    </lineage>
</organism>
<evidence type="ECO:0000313" key="5">
    <source>
        <dbReference type="EMBL" id="MCL1631663.1"/>
    </source>
</evidence>
<gene>
    <name evidence="5" type="ORF">M3N64_06835</name>
</gene>
<keyword evidence="2" id="KW-0238">DNA-binding</keyword>
<dbReference type="SUPFAM" id="SSF46785">
    <property type="entry name" value="Winged helix' DNA-binding domain"/>
    <property type="match status" value="1"/>
</dbReference>
<evidence type="ECO:0000256" key="1">
    <source>
        <dbReference type="ARBA" id="ARBA00023015"/>
    </source>
</evidence>
<keyword evidence="3" id="KW-0804">Transcription</keyword>
<protein>
    <submittedName>
        <fullName evidence="5">MarR family transcriptional regulator</fullName>
    </submittedName>
</protein>
<dbReference type="PANTHER" id="PTHR42756:SF1">
    <property type="entry name" value="TRANSCRIPTIONAL REPRESSOR OF EMRAB OPERON"/>
    <property type="match status" value="1"/>
</dbReference>
<evidence type="ECO:0000259" key="4">
    <source>
        <dbReference type="PROSITE" id="PS50995"/>
    </source>
</evidence>
<dbReference type="RefSeq" id="WP_249100085.1">
    <property type="nucleotide sequence ID" value="NZ_JAMAST010000005.1"/>
</dbReference>
<dbReference type="EMBL" id="JAMAST010000005">
    <property type="protein sequence ID" value="MCL1631663.1"/>
    <property type="molecule type" value="Genomic_DNA"/>
</dbReference>
<dbReference type="PROSITE" id="PS50995">
    <property type="entry name" value="HTH_MARR_2"/>
    <property type="match status" value="1"/>
</dbReference>
<keyword evidence="6" id="KW-1185">Reference proteome</keyword>
<evidence type="ECO:0000256" key="2">
    <source>
        <dbReference type="ARBA" id="ARBA00023125"/>
    </source>
</evidence>
<dbReference type="SMART" id="SM00347">
    <property type="entry name" value="HTH_MARR"/>
    <property type="match status" value="1"/>
</dbReference>
<dbReference type="InterPro" id="IPR036388">
    <property type="entry name" value="WH-like_DNA-bd_sf"/>
</dbReference>